<evidence type="ECO:0008006" key="5">
    <source>
        <dbReference type="Google" id="ProtNLM"/>
    </source>
</evidence>
<dbReference type="RefSeq" id="WP_170199201.1">
    <property type="nucleotide sequence ID" value="NZ_JBIUBA010000004.1"/>
</dbReference>
<feature type="signal peptide" evidence="2">
    <location>
        <begin position="1"/>
        <end position="30"/>
    </location>
</feature>
<keyword evidence="2" id="KW-0732">Signal</keyword>
<evidence type="ECO:0000256" key="2">
    <source>
        <dbReference type="SAM" id="SignalP"/>
    </source>
</evidence>
<gene>
    <name evidence="3" type="ORF">DFJ66_1610</name>
</gene>
<dbReference type="Proteomes" id="UP000272729">
    <property type="component" value="Unassembled WGS sequence"/>
</dbReference>
<evidence type="ECO:0000256" key="1">
    <source>
        <dbReference type="SAM" id="MobiDB-lite"/>
    </source>
</evidence>
<keyword evidence="4" id="KW-1185">Reference proteome</keyword>
<dbReference type="EMBL" id="RBXR01000001">
    <property type="protein sequence ID" value="RKT68425.1"/>
    <property type="molecule type" value="Genomic_DNA"/>
</dbReference>
<comment type="caution">
    <text evidence="3">The sequence shown here is derived from an EMBL/GenBank/DDBJ whole genome shotgun (WGS) entry which is preliminary data.</text>
</comment>
<name>A0A495X5C4_9PSEU</name>
<protein>
    <recommendedName>
        <fullName evidence="5">Secreted protein</fullName>
    </recommendedName>
</protein>
<sequence>MSAHRTRGILRAAALLAVGASPLMAGAASAAEVPDLAEGKLGEAPKVDNDVTRPVTDLLDGKTLKLPVSLPQAQAALQTSDLPVEAPTAPEVEGERSLTNGVALPATPNAIAPPEIKLPNVQQPKLPDVPTALPDVAKPPVDAPEEG</sequence>
<evidence type="ECO:0000313" key="4">
    <source>
        <dbReference type="Proteomes" id="UP000272729"/>
    </source>
</evidence>
<reference evidence="3 4" key="1">
    <citation type="submission" date="2018-10" db="EMBL/GenBank/DDBJ databases">
        <title>Sequencing the genomes of 1000 actinobacteria strains.</title>
        <authorList>
            <person name="Klenk H.-P."/>
        </authorList>
    </citation>
    <scope>NUCLEOTIDE SEQUENCE [LARGE SCALE GENOMIC DNA]</scope>
    <source>
        <strain evidence="3 4">DSM 43911</strain>
    </source>
</reference>
<feature type="chain" id="PRO_5019808875" description="Secreted protein" evidence="2">
    <location>
        <begin position="31"/>
        <end position="147"/>
    </location>
</feature>
<dbReference type="AlphaFoldDB" id="A0A495X5C4"/>
<organism evidence="3 4">
    <name type="scientific">Saccharothrix variisporea</name>
    <dbReference type="NCBI Taxonomy" id="543527"/>
    <lineage>
        <taxon>Bacteria</taxon>
        <taxon>Bacillati</taxon>
        <taxon>Actinomycetota</taxon>
        <taxon>Actinomycetes</taxon>
        <taxon>Pseudonocardiales</taxon>
        <taxon>Pseudonocardiaceae</taxon>
        <taxon>Saccharothrix</taxon>
    </lineage>
</organism>
<evidence type="ECO:0000313" key="3">
    <source>
        <dbReference type="EMBL" id="RKT68425.1"/>
    </source>
</evidence>
<feature type="region of interest" description="Disordered" evidence="1">
    <location>
        <begin position="75"/>
        <end position="147"/>
    </location>
</feature>
<proteinExistence type="predicted"/>
<accession>A0A495X5C4</accession>